<comment type="caution">
    <text evidence="1">The sequence shown here is derived from an EMBL/GenBank/DDBJ whole genome shotgun (WGS) entry which is preliminary data.</text>
</comment>
<name>A0AAV7GK00_DENCH</name>
<reference evidence="1 2" key="1">
    <citation type="journal article" date="2021" name="Hortic Res">
        <title>Chromosome-scale assembly of the Dendrobium chrysotoxum genome enhances the understanding of orchid evolution.</title>
        <authorList>
            <person name="Zhang Y."/>
            <person name="Zhang G.Q."/>
            <person name="Zhang D."/>
            <person name="Liu X.D."/>
            <person name="Xu X.Y."/>
            <person name="Sun W.H."/>
            <person name="Yu X."/>
            <person name="Zhu X."/>
            <person name="Wang Z.W."/>
            <person name="Zhao X."/>
            <person name="Zhong W.Y."/>
            <person name="Chen H."/>
            <person name="Yin W.L."/>
            <person name="Huang T."/>
            <person name="Niu S.C."/>
            <person name="Liu Z.J."/>
        </authorList>
    </citation>
    <scope>NUCLEOTIDE SEQUENCE [LARGE SCALE GENOMIC DNA]</scope>
    <source>
        <strain evidence="1">Lindl</strain>
    </source>
</reference>
<evidence type="ECO:0008006" key="3">
    <source>
        <dbReference type="Google" id="ProtNLM"/>
    </source>
</evidence>
<organism evidence="1 2">
    <name type="scientific">Dendrobium chrysotoxum</name>
    <name type="common">Orchid</name>
    <dbReference type="NCBI Taxonomy" id="161865"/>
    <lineage>
        <taxon>Eukaryota</taxon>
        <taxon>Viridiplantae</taxon>
        <taxon>Streptophyta</taxon>
        <taxon>Embryophyta</taxon>
        <taxon>Tracheophyta</taxon>
        <taxon>Spermatophyta</taxon>
        <taxon>Magnoliopsida</taxon>
        <taxon>Liliopsida</taxon>
        <taxon>Asparagales</taxon>
        <taxon>Orchidaceae</taxon>
        <taxon>Epidendroideae</taxon>
        <taxon>Malaxideae</taxon>
        <taxon>Dendrobiinae</taxon>
        <taxon>Dendrobium</taxon>
    </lineage>
</organism>
<accession>A0AAV7GK00</accession>
<evidence type="ECO:0000313" key="2">
    <source>
        <dbReference type="Proteomes" id="UP000775213"/>
    </source>
</evidence>
<dbReference type="GO" id="GO:0006351">
    <property type="term" value="P:DNA-templated transcription"/>
    <property type="evidence" value="ECO:0007669"/>
    <property type="project" value="InterPro"/>
</dbReference>
<gene>
    <name evidence="1" type="ORF">IEQ34_013961</name>
</gene>
<dbReference type="EMBL" id="JAGFBR010000013">
    <property type="protein sequence ID" value="KAH0456054.1"/>
    <property type="molecule type" value="Genomic_DNA"/>
</dbReference>
<sequence length="128" mass="14318">MKKSGSSSSAGTIICSMNFCPNCAILLDLEEDEKRKVAVLTCPACHYQEMAENNFKMRYEANQDLQALRDAHQDPTLPRAKDVSCPVCGHQKDEIYVANMEERMVPTYACLNPTCGDPNGRRKDQNSD</sequence>
<dbReference type="Gene3D" id="2.20.25.10">
    <property type="match status" value="2"/>
</dbReference>
<dbReference type="Proteomes" id="UP000775213">
    <property type="component" value="Unassembled WGS sequence"/>
</dbReference>
<dbReference type="AlphaFoldDB" id="A0AAV7GK00"/>
<dbReference type="PANTHER" id="PTHR11239:SF12">
    <property type="entry name" value="DNA-DIRECTED RNA POLYMERASE III SUBUNIT RPC10"/>
    <property type="match status" value="1"/>
</dbReference>
<dbReference type="SUPFAM" id="SSF57783">
    <property type="entry name" value="Zinc beta-ribbon"/>
    <property type="match status" value="2"/>
</dbReference>
<dbReference type="InterPro" id="IPR012164">
    <property type="entry name" value="Rpa12/Rpb9/Rpc10/TFS"/>
</dbReference>
<keyword evidence="2" id="KW-1185">Reference proteome</keyword>
<protein>
    <recommendedName>
        <fullName evidence="3">DNA-directed RNA polymerase subunit</fullName>
    </recommendedName>
</protein>
<evidence type="ECO:0000313" key="1">
    <source>
        <dbReference type="EMBL" id="KAH0456054.1"/>
    </source>
</evidence>
<proteinExistence type="predicted"/>
<dbReference type="GO" id="GO:0003899">
    <property type="term" value="F:DNA-directed RNA polymerase activity"/>
    <property type="evidence" value="ECO:0007669"/>
    <property type="project" value="InterPro"/>
</dbReference>
<dbReference type="PANTHER" id="PTHR11239">
    <property type="entry name" value="DNA-DIRECTED RNA POLYMERASE"/>
    <property type="match status" value="1"/>
</dbReference>